<name>A0ABS1RYK9_RHOSU</name>
<feature type="transmembrane region" description="Helical" evidence="1">
    <location>
        <begin position="21"/>
        <end position="39"/>
    </location>
</feature>
<organism evidence="2 3">
    <name type="scientific">Rhodovulum sulfidophilum</name>
    <name type="common">Rhodobacter sulfidophilus</name>
    <dbReference type="NCBI Taxonomy" id="35806"/>
    <lineage>
        <taxon>Bacteria</taxon>
        <taxon>Pseudomonadati</taxon>
        <taxon>Pseudomonadota</taxon>
        <taxon>Alphaproteobacteria</taxon>
        <taxon>Rhodobacterales</taxon>
        <taxon>Paracoccaceae</taxon>
        <taxon>Rhodovulum</taxon>
    </lineage>
</organism>
<keyword evidence="1" id="KW-0812">Transmembrane</keyword>
<protein>
    <submittedName>
        <fullName evidence="2">Uncharacterized protein</fullName>
    </submittedName>
</protein>
<sequence>MSYNTNEVIRRETGNRARKRMVGLLRAVFWGVYVVGKIIDLIKWISQFFGE</sequence>
<dbReference type="RefSeq" id="WP_202250665.1">
    <property type="nucleotide sequence ID" value="NZ_JAESJJ010000051.1"/>
</dbReference>
<dbReference type="Proteomes" id="UP000604473">
    <property type="component" value="Unassembled WGS sequence"/>
</dbReference>
<dbReference type="EMBL" id="JAESJJ010000051">
    <property type="protein sequence ID" value="MBL3611179.1"/>
    <property type="molecule type" value="Genomic_DNA"/>
</dbReference>
<gene>
    <name evidence="2" type="ORF">JMM60_20880</name>
</gene>
<accession>A0ABS1RYK9</accession>
<keyword evidence="1" id="KW-0472">Membrane</keyword>
<reference evidence="2 3" key="1">
    <citation type="submission" date="2021-01" db="EMBL/GenBank/DDBJ databases">
        <title>Draft genomes of Rhodovulum sulfidophilum.</title>
        <authorList>
            <person name="Guzman M.S."/>
        </authorList>
    </citation>
    <scope>NUCLEOTIDE SEQUENCE [LARGE SCALE GENOMIC DNA]</scope>
    <source>
        <strain evidence="2 3">AB35</strain>
    </source>
</reference>
<evidence type="ECO:0000256" key="1">
    <source>
        <dbReference type="SAM" id="Phobius"/>
    </source>
</evidence>
<evidence type="ECO:0000313" key="2">
    <source>
        <dbReference type="EMBL" id="MBL3611179.1"/>
    </source>
</evidence>
<keyword evidence="3" id="KW-1185">Reference proteome</keyword>
<keyword evidence="1" id="KW-1133">Transmembrane helix</keyword>
<comment type="caution">
    <text evidence="2">The sequence shown here is derived from an EMBL/GenBank/DDBJ whole genome shotgun (WGS) entry which is preliminary data.</text>
</comment>
<evidence type="ECO:0000313" key="3">
    <source>
        <dbReference type="Proteomes" id="UP000604473"/>
    </source>
</evidence>
<proteinExistence type="predicted"/>